<keyword evidence="1" id="KW-0812">Transmembrane</keyword>
<accession>A0A2W5NH64</accession>
<comment type="caution">
    <text evidence="2">The sequence shown here is derived from an EMBL/GenBank/DDBJ whole genome shotgun (WGS) entry which is preliminary data.</text>
</comment>
<evidence type="ECO:0000313" key="2">
    <source>
        <dbReference type="EMBL" id="PZQ50095.1"/>
    </source>
</evidence>
<protein>
    <submittedName>
        <fullName evidence="2">DUF4126 domain-containing protein</fullName>
    </submittedName>
</protein>
<reference evidence="2 3" key="1">
    <citation type="submission" date="2017-08" db="EMBL/GenBank/DDBJ databases">
        <title>Infants hospitalized years apart are colonized by the same room-sourced microbial strains.</title>
        <authorList>
            <person name="Brooks B."/>
            <person name="Olm M.R."/>
            <person name="Firek B.A."/>
            <person name="Baker R."/>
            <person name="Thomas B.C."/>
            <person name="Morowitz M.J."/>
            <person name="Banfield J.F."/>
        </authorList>
    </citation>
    <scope>NUCLEOTIDE SEQUENCE [LARGE SCALE GENOMIC DNA]</scope>
    <source>
        <strain evidence="2">S2_005_002_R2_34</strain>
    </source>
</reference>
<dbReference type="EMBL" id="QFPW01000005">
    <property type="protein sequence ID" value="PZQ50095.1"/>
    <property type="molecule type" value="Genomic_DNA"/>
</dbReference>
<keyword evidence="1" id="KW-0472">Membrane</keyword>
<gene>
    <name evidence="2" type="ORF">DI556_08465</name>
</gene>
<name>A0A2W5NH64_RHOSU</name>
<sequence length="152" mass="14851">MTLILSLLIGFVAGSRAMTAPAAIAWAAWLGWIDLGTSWAAFFGSGWAVLGFTLLALAELVTDQLPTTPSRKVPVQFATRIASGALTGAALGVLAGGAGSGLVAGAIGAVAGTYGGAAARGAMARAFGSDRPAALIEDAAAILLALVVVAAA</sequence>
<feature type="transmembrane region" description="Helical" evidence="1">
    <location>
        <begin position="37"/>
        <end position="57"/>
    </location>
</feature>
<dbReference type="Proteomes" id="UP000249185">
    <property type="component" value="Unassembled WGS sequence"/>
</dbReference>
<evidence type="ECO:0000313" key="3">
    <source>
        <dbReference type="Proteomes" id="UP000249185"/>
    </source>
</evidence>
<keyword evidence="1" id="KW-1133">Transmembrane helix</keyword>
<evidence type="ECO:0000256" key="1">
    <source>
        <dbReference type="SAM" id="Phobius"/>
    </source>
</evidence>
<organism evidence="2 3">
    <name type="scientific">Rhodovulum sulfidophilum</name>
    <name type="common">Rhodobacter sulfidophilus</name>
    <dbReference type="NCBI Taxonomy" id="35806"/>
    <lineage>
        <taxon>Bacteria</taxon>
        <taxon>Pseudomonadati</taxon>
        <taxon>Pseudomonadota</taxon>
        <taxon>Alphaproteobacteria</taxon>
        <taxon>Rhodobacterales</taxon>
        <taxon>Paracoccaceae</taxon>
        <taxon>Rhodovulum</taxon>
    </lineage>
</organism>
<proteinExistence type="predicted"/>
<dbReference type="AlphaFoldDB" id="A0A2W5NH64"/>
<feature type="transmembrane region" description="Helical" evidence="1">
    <location>
        <begin position="134"/>
        <end position="151"/>
    </location>
</feature>